<dbReference type="EMBL" id="FNZZ01000001">
    <property type="protein sequence ID" value="SEK32400.1"/>
    <property type="molecule type" value="Genomic_DNA"/>
</dbReference>
<dbReference type="InterPro" id="IPR009898">
    <property type="entry name" value="DUF1440"/>
</dbReference>
<dbReference type="STRING" id="1855283.SAMN05216382_0186"/>
<gene>
    <name evidence="1" type="ORF">SAMN05216382_0186</name>
</gene>
<proteinExistence type="predicted"/>
<reference evidence="2" key="1">
    <citation type="submission" date="2016-10" db="EMBL/GenBank/DDBJ databases">
        <authorList>
            <person name="Varghese N."/>
            <person name="Submissions S."/>
        </authorList>
    </citation>
    <scope>NUCLEOTIDE SEQUENCE [LARGE SCALE GENOMIC DNA]</scope>
    <source>
        <strain evidence="2">JS21-1</strain>
    </source>
</reference>
<dbReference type="Pfam" id="PF07274">
    <property type="entry name" value="DUF1440"/>
    <property type="match status" value="1"/>
</dbReference>
<evidence type="ECO:0000313" key="1">
    <source>
        <dbReference type="EMBL" id="SEK32400.1"/>
    </source>
</evidence>
<dbReference type="OrthoDB" id="67403at2"/>
<dbReference type="Proteomes" id="UP000199214">
    <property type="component" value="Unassembled WGS sequence"/>
</dbReference>
<accession>A0A1H7G7G0</accession>
<dbReference type="AlphaFoldDB" id="A0A1H7G7G0"/>
<keyword evidence="2" id="KW-1185">Reference proteome</keyword>
<organism evidence="1 2">
    <name type="scientific">Sphingomonas palmae</name>
    <dbReference type="NCBI Taxonomy" id="1855283"/>
    <lineage>
        <taxon>Bacteria</taxon>
        <taxon>Pseudomonadati</taxon>
        <taxon>Pseudomonadota</taxon>
        <taxon>Alphaproteobacteria</taxon>
        <taxon>Sphingomonadales</taxon>
        <taxon>Sphingomonadaceae</taxon>
        <taxon>Sphingomonas</taxon>
    </lineage>
</organism>
<name>A0A1H7G7G0_9SPHN</name>
<sequence>MRTDERGESTKIKVIRGAVAGCVAGAVASFAMDRFQAAVSALSASDDDDDASEPATEKAADAVAKSLIGDELPRATKPLAGQSIHYALGVGLGAIYGIAAEFRPSLTAGQGAGFGVATATLLDEAAVPAVGLGTAPWHTDLSTNLYSYASHLVFGVTSELVRRQVAGTLRA</sequence>
<protein>
    <recommendedName>
        <fullName evidence="3">DUF1440 domain-containing protein</fullName>
    </recommendedName>
</protein>
<evidence type="ECO:0008006" key="3">
    <source>
        <dbReference type="Google" id="ProtNLM"/>
    </source>
</evidence>
<evidence type="ECO:0000313" key="2">
    <source>
        <dbReference type="Proteomes" id="UP000199214"/>
    </source>
</evidence>